<dbReference type="Gene3D" id="3.40.50.10190">
    <property type="entry name" value="BRCT domain"/>
    <property type="match status" value="6"/>
</dbReference>
<dbReference type="Proteomes" id="UP000275408">
    <property type="component" value="Unassembled WGS sequence"/>
</dbReference>
<comment type="caution">
    <text evidence="8">The sequence shown here is derived from an EMBL/GenBank/DDBJ whole genome shotgun (WGS) entry which is preliminary data.</text>
</comment>
<evidence type="ECO:0000256" key="6">
    <source>
        <dbReference type="SAM" id="MobiDB-lite"/>
    </source>
</evidence>
<feature type="region of interest" description="Disordered" evidence="6">
    <location>
        <begin position="459"/>
        <end position="491"/>
    </location>
</feature>
<dbReference type="InterPro" id="IPR001357">
    <property type="entry name" value="BRCT_dom"/>
</dbReference>
<dbReference type="EMBL" id="RCHS01001970">
    <property type="protein sequence ID" value="RMX50396.1"/>
    <property type="molecule type" value="Genomic_DNA"/>
</dbReference>
<dbReference type="GO" id="GO:0006974">
    <property type="term" value="P:DNA damage response"/>
    <property type="evidence" value="ECO:0007669"/>
    <property type="project" value="UniProtKB-KW"/>
</dbReference>
<feature type="domain" description="BRCT" evidence="7">
    <location>
        <begin position="10"/>
        <end position="79"/>
    </location>
</feature>
<evidence type="ECO:0000256" key="4">
    <source>
        <dbReference type="ARBA" id="ARBA00023858"/>
    </source>
</evidence>
<evidence type="ECO:0000256" key="5">
    <source>
        <dbReference type="ARBA" id="ARBA00030146"/>
    </source>
</evidence>
<dbReference type="InterPro" id="IPR051579">
    <property type="entry name" value="DDR_Transcriptional_Reg"/>
</dbReference>
<dbReference type="GO" id="GO:0044666">
    <property type="term" value="C:MLL3/4 complex"/>
    <property type="evidence" value="ECO:0007669"/>
    <property type="project" value="TreeGrafter"/>
</dbReference>
<evidence type="ECO:0000256" key="2">
    <source>
        <dbReference type="ARBA" id="ARBA00022763"/>
    </source>
</evidence>
<sequence>MATESTSKTEKQDIFKDVRFFLAEESNEEVKQVLKSGGAAREFYISDLVTHVISTDTNFPQYSEAKDCNLTIVQPNWVFLSARCEMLLPCGAFQPESEQLFRGIVVCPSQIPVNDRDALWAMVTYYGGQCQLNLNSNCTHLVIPLPSAINTKTTTLQSQSSLAVSAAEVEKTTDKNIATTPQEKEDIEPKPVSDVLSSGIKIVENNNEEIVEDEKENKEQSNLLSEGKSIENEESNCLAGCVFVIADYPDRMEHAILNTWIEVIQQHGGKVSHFYSKQSTHLLCLNQHGDLYQKAISDGKRIITAHWLNDVLTEKVMFPPSNPLHLPLPFKDKVNQCRSMVITVTGYTGTERTLLKNMIYVIGAKYTGYLTRVNTHIICKSPTGEKYTKAKEWGVQCVNAKWLGDIVTTGFPSPCNLVRYSTLGEPDELEITKDLLVRELIIPWQSCEGSSALEMTVGGGKRKFGEQSTPENGQLRKVRRTSSPASAEKPEGPRVLFTGIVPSDVSRLTEIITSLGGVVVTSVKECTHLITRKIIRTVKFLCAISIAKYVVTPDWIEKSQQSTTFLDPSEFTVKDNFSEDMYDMDLKTSLQRARTRPLLKDIMVYVTQSVEPSPSSMKEIIQSAGGQVLTSVPSQQHLAELKRKAIDQGSPVLLVISCDKDGLLCSEFLKKGFDIHNAELILSGVLKQQLDLDLYKLEITLE</sequence>
<dbReference type="SMART" id="SM00292">
    <property type="entry name" value="BRCT"/>
    <property type="match status" value="6"/>
</dbReference>
<dbReference type="Pfam" id="PF16589">
    <property type="entry name" value="BRCT_2"/>
    <property type="match status" value="1"/>
</dbReference>
<dbReference type="CDD" id="cd17714">
    <property type="entry name" value="BRCT_PAXIP1_rpt1"/>
    <property type="match status" value="1"/>
</dbReference>
<feature type="domain" description="BRCT" evidence="7">
    <location>
        <begin position="233"/>
        <end position="325"/>
    </location>
</feature>
<evidence type="ECO:0000313" key="8">
    <source>
        <dbReference type="EMBL" id="RMX50396.1"/>
    </source>
</evidence>
<name>A0A3M6U9Y7_POCDA</name>
<dbReference type="PANTHER" id="PTHR23196">
    <property type="entry name" value="PAX TRANSCRIPTION ACTIVATION DOMAIN INTERACTING PROTEIN"/>
    <property type="match status" value="1"/>
</dbReference>
<dbReference type="CDD" id="cd17712">
    <property type="entry name" value="BRCT_PAXIP1_rpt5"/>
    <property type="match status" value="1"/>
</dbReference>
<dbReference type="PROSITE" id="PS50172">
    <property type="entry name" value="BRCT"/>
    <property type="match status" value="4"/>
</dbReference>
<protein>
    <recommendedName>
        <fullName evidence="4">PAX-interacting protein 1</fullName>
    </recommendedName>
    <alternativeName>
        <fullName evidence="5">PAX transactivation activation domain-interacting protein</fullName>
    </alternativeName>
</protein>
<dbReference type="CDD" id="cd17730">
    <property type="entry name" value="BRCT_PAXIP1_rpt4"/>
    <property type="match status" value="1"/>
</dbReference>
<dbReference type="Pfam" id="PF12738">
    <property type="entry name" value="PTCB-BRCT"/>
    <property type="match status" value="2"/>
</dbReference>
<dbReference type="Pfam" id="PF16770">
    <property type="entry name" value="RTT107_BRCT_5"/>
    <property type="match status" value="1"/>
</dbReference>
<dbReference type="OrthoDB" id="342264at2759"/>
<dbReference type="InterPro" id="IPR036420">
    <property type="entry name" value="BRCT_dom_sf"/>
</dbReference>
<dbReference type="PANTHER" id="PTHR23196:SF1">
    <property type="entry name" value="PAX-INTERACTING PROTEIN 1"/>
    <property type="match status" value="1"/>
</dbReference>
<evidence type="ECO:0000256" key="1">
    <source>
        <dbReference type="ARBA" id="ARBA00004123"/>
    </source>
</evidence>
<accession>A0A3M6U9Y7</accession>
<dbReference type="Pfam" id="PF00533">
    <property type="entry name" value="BRCT"/>
    <property type="match status" value="2"/>
</dbReference>
<evidence type="ECO:0000259" key="7">
    <source>
        <dbReference type="PROSITE" id="PS50172"/>
    </source>
</evidence>
<evidence type="ECO:0000313" key="9">
    <source>
        <dbReference type="Proteomes" id="UP000275408"/>
    </source>
</evidence>
<dbReference type="STRING" id="46731.A0A3M6U9Y7"/>
<gene>
    <name evidence="8" type="ORF">pdam_00010456</name>
</gene>
<dbReference type="AlphaFoldDB" id="A0A3M6U9Y7"/>
<keyword evidence="2" id="KW-0227">DNA damage</keyword>
<comment type="subcellular location">
    <subcellularLocation>
        <location evidence="1">Nucleus</location>
    </subcellularLocation>
</comment>
<reference evidence="8 9" key="1">
    <citation type="journal article" date="2018" name="Sci. Rep.">
        <title>Comparative analysis of the Pocillopora damicornis genome highlights role of immune system in coral evolution.</title>
        <authorList>
            <person name="Cunning R."/>
            <person name="Bay R.A."/>
            <person name="Gillette P."/>
            <person name="Baker A.C."/>
            <person name="Traylor-Knowles N."/>
        </authorList>
    </citation>
    <scope>NUCLEOTIDE SEQUENCE [LARGE SCALE GENOMIC DNA]</scope>
    <source>
        <strain evidence="8">RSMAS</strain>
        <tissue evidence="8">Whole animal</tissue>
    </source>
</reference>
<dbReference type="SUPFAM" id="SSF52113">
    <property type="entry name" value="BRCT domain"/>
    <property type="match status" value="5"/>
</dbReference>
<evidence type="ECO:0000256" key="3">
    <source>
        <dbReference type="ARBA" id="ARBA00023242"/>
    </source>
</evidence>
<feature type="domain" description="BRCT" evidence="7">
    <location>
        <begin position="332"/>
        <end position="403"/>
    </location>
</feature>
<proteinExistence type="predicted"/>
<dbReference type="CDD" id="cd17711">
    <property type="entry name" value="BRCT_PAXIP1_rpt3"/>
    <property type="match status" value="1"/>
</dbReference>
<keyword evidence="9" id="KW-1185">Reference proteome</keyword>
<feature type="domain" description="BRCT" evidence="7">
    <location>
        <begin position="492"/>
        <end position="573"/>
    </location>
</feature>
<organism evidence="8 9">
    <name type="scientific">Pocillopora damicornis</name>
    <name type="common">Cauliflower coral</name>
    <name type="synonym">Millepora damicornis</name>
    <dbReference type="NCBI Taxonomy" id="46731"/>
    <lineage>
        <taxon>Eukaryota</taxon>
        <taxon>Metazoa</taxon>
        <taxon>Cnidaria</taxon>
        <taxon>Anthozoa</taxon>
        <taxon>Hexacorallia</taxon>
        <taxon>Scleractinia</taxon>
        <taxon>Astrocoeniina</taxon>
        <taxon>Pocilloporidae</taxon>
        <taxon>Pocillopora</taxon>
    </lineage>
</organism>
<keyword evidence="3" id="KW-0539">Nucleus</keyword>